<keyword evidence="11" id="KW-0175">Coiled coil</keyword>
<dbReference type="Proteomes" id="UP000294614">
    <property type="component" value="Unassembled WGS sequence"/>
</dbReference>
<dbReference type="GO" id="GO:0005886">
    <property type="term" value="C:plasma membrane"/>
    <property type="evidence" value="ECO:0007669"/>
    <property type="project" value="UniProtKB-SubCell"/>
</dbReference>
<proteinExistence type="inferred from homology"/>
<keyword evidence="8 10" id="KW-1133">Transmembrane helix</keyword>
<feature type="transmembrane region" description="Helical" evidence="10">
    <location>
        <begin position="20"/>
        <end position="39"/>
    </location>
</feature>
<keyword evidence="6 10" id="KW-0812">Transmembrane</keyword>
<name>A0A4R1K5W1_9BACT</name>
<evidence type="ECO:0000313" key="13">
    <source>
        <dbReference type="Proteomes" id="UP000294614"/>
    </source>
</evidence>
<evidence type="ECO:0000256" key="2">
    <source>
        <dbReference type="ARBA" id="ARBA00004162"/>
    </source>
</evidence>
<evidence type="ECO:0000256" key="11">
    <source>
        <dbReference type="SAM" id="Coils"/>
    </source>
</evidence>
<sequence length="167" mass="18423">MAEEEKTAEAAPKKGGKLKLIIILVVALIILGGGGFLAYKLFLAPKAGGEHGAETEKKEVTAPSNEVGMLYPLETFIVNMADNDGSRYLKVTIQLELDKTEKLKEELDKRVPQLRDAILTILSAKTYEEISSAQGKLILKQEILRRLNSLLPFGAITNIYFTEFVSQ</sequence>
<dbReference type="RefSeq" id="WP_132874471.1">
    <property type="nucleotide sequence ID" value="NZ_JAJUHT010000008.1"/>
</dbReference>
<feature type="coiled-coil region" evidence="11">
    <location>
        <begin position="90"/>
        <end position="117"/>
    </location>
</feature>
<evidence type="ECO:0000256" key="10">
    <source>
        <dbReference type="RuleBase" id="RU364125"/>
    </source>
</evidence>
<dbReference type="InterPro" id="IPR005503">
    <property type="entry name" value="FliL"/>
</dbReference>
<dbReference type="GO" id="GO:0071978">
    <property type="term" value="P:bacterial-type flagellum-dependent swarming motility"/>
    <property type="evidence" value="ECO:0007669"/>
    <property type="project" value="TreeGrafter"/>
</dbReference>
<keyword evidence="9 10" id="KW-0472">Membrane</keyword>
<keyword evidence="7 10" id="KW-0283">Flagellar rotation</keyword>
<evidence type="ECO:0000256" key="6">
    <source>
        <dbReference type="ARBA" id="ARBA00022692"/>
    </source>
</evidence>
<keyword evidence="5 10" id="KW-0145">Chemotaxis</keyword>
<evidence type="ECO:0000256" key="1">
    <source>
        <dbReference type="ARBA" id="ARBA00002254"/>
    </source>
</evidence>
<dbReference type="AlphaFoldDB" id="A0A4R1K5W1"/>
<evidence type="ECO:0000256" key="7">
    <source>
        <dbReference type="ARBA" id="ARBA00022779"/>
    </source>
</evidence>
<keyword evidence="13" id="KW-1185">Reference proteome</keyword>
<comment type="function">
    <text evidence="1 10">Controls the rotational direction of flagella during chemotaxis.</text>
</comment>
<dbReference type="GO" id="GO:0006935">
    <property type="term" value="P:chemotaxis"/>
    <property type="evidence" value="ECO:0007669"/>
    <property type="project" value="UniProtKB-KW"/>
</dbReference>
<evidence type="ECO:0000313" key="12">
    <source>
        <dbReference type="EMBL" id="TCK59564.1"/>
    </source>
</evidence>
<dbReference type="GO" id="GO:0009425">
    <property type="term" value="C:bacterial-type flagellum basal body"/>
    <property type="evidence" value="ECO:0007669"/>
    <property type="project" value="InterPro"/>
</dbReference>
<gene>
    <name evidence="12" type="ORF">C8D98_2498</name>
</gene>
<evidence type="ECO:0000256" key="8">
    <source>
        <dbReference type="ARBA" id="ARBA00022989"/>
    </source>
</evidence>
<keyword evidence="4 10" id="KW-1003">Cell membrane</keyword>
<dbReference type="PANTHER" id="PTHR35091:SF2">
    <property type="entry name" value="FLAGELLAR PROTEIN FLIL"/>
    <property type="match status" value="1"/>
</dbReference>
<dbReference type="Pfam" id="PF03748">
    <property type="entry name" value="FliL"/>
    <property type="match status" value="1"/>
</dbReference>
<accession>A0A4R1K5W1</accession>
<keyword evidence="12" id="KW-0282">Flagellum</keyword>
<comment type="similarity">
    <text evidence="3 10">Belongs to the FliL family.</text>
</comment>
<comment type="caution">
    <text evidence="12">The sequence shown here is derived from an EMBL/GenBank/DDBJ whole genome shotgun (WGS) entry which is preliminary data.</text>
</comment>
<evidence type="ECO:0000256" key="3">
    <source>
        <dbReference type="ARBA" id="ARBA00008281"/>
    </source>
</evidence>
<evidence type="ECO:0000256" key="5">
    <source>
        <dbReference type="ARBA" id="ARBA00022500"/>
    </source>
</evidence>
<organism evidence="12 13">
    <name type="scientific">Seleniivibrio woodruffii</name>
    <dbReference type="NCBI Taxonomy" id="1078050"/>
    <lineage>
        <taxon>Bacteria</taxon>
        <taxon>Pseudomonadati</taxon>
        <taxon>Deferribacterota</taxon>
        <taxon>Deferribacteres</taxon>
        <taxon>Deferribacterales</taxon>
        <taxon>Geovibrionaceae</taxon>
        <taxon>Seleniivibrio</taxon>
    </lineage>
</organism>
<keyword evidence="12" id="KW-0969">Cilium</keyword>
<keyword evidence="12" id="KW-0966">Cell projection</keyword>
<reference evidence="12 13" key="1">
    <citation type="submission" date="2019-03" db="EMBL/GenBank/DDBJ databases">
        <title>Genomic Encyclopedia of Type Strains, Phase IV (KMG-IV): sequencing the most valuable type-strain genomes for metagenomic binning, comparative biology and taxonomic classification.</title>
        <authorList>
            <person name="Goeker M."/>
        </authorList>
    </citation>
    <scope>NUCLEOTIDE SEQUENCE [LARGE SCALE GENOMIC DNA]</scope>
    <source>
        <strain evidence="12 13">DSM 24984</strain>
    </source>
</reference>
<evidence type="ECO:0000256" key="9">
    <source>
        <dbReference type="ARBA" id="ARBA00023136"/>
    </source>
</evidence>
<dbReference type="PANTHER" id="PTHR35091">
    <property type="entry name" value="FLAGELLAR PROTEIN FLIL"/>
    <property type="match status" value="1"/>
</dbReference>
<dbReference type="OrthoDB" id="9799777at2"/>
<dbReference type="EMBL" id="SMGG01000006">
    <property type="protein sequence ID" value="TCK59564.1"/>
    <property type="molecule type" value="Genomic_DNA"/>
</dbReference>
<comment type="subcellular location">
    <subcellularLocation>
        <location evidence="2">Cell membrane</location>
        <topology evidence="2">Single-pass membrane protein</topology>
    </subcellularLocation>
</comment>
<evidence type="ECO:0000256" key="4">
    <source>
        <dbReference type="ARBA" id="ARBA00022475"/>
    </source>
</evidence>
<protein>
    <recommendedName>
        <fullName evidence="10">Flagellar protein FliL</fullName>
    </recommendedName>
</protein>